<protein>
    <submittedName>
        <fullName evidence="2">Uncharacterized protein</fullName>
    </submittedName>
</protein>
<reference evidence="2 3" key="2">
    <citation type="journal article" date="2015" name="PLoS ONE">
        <title>Complete Genomic and Lysis-Cassette Characterization of the Novel Phage, KBNP1315, which Infects Avian Pathogenic Escherichia coli (APEC).</title>
        <authorList>
            <person name="Lee J.S."/>
            <person name="Jang H.B."/>
            <person name="Kim K.S."/>
            <person name="Kim T.H."/>
            <person name="Im S.P."/>
            <person name="Kim S.W."/>
            <person name="Lazarte J.M."/>
            <person name="Kim J.S."/>
            <person name="Jung T.S."/>
        </authorList>
    </citation>
    <scope>NUCLEOTIDE SEQUENCE [LARGE SCALE GENOMIC DNA]</scope>
</reference>
<dbReference type="GeneID" id="24620939"/>
<evidence type="ECO:0000313" key="3">
    <source>
        <dbReference type="Proteomes" id="UP000033808"/>
    </source>
</evidence>
<name>A0A0F6N5L7_9CAUD</name>
<evidence type="ECO:0000256" key="1">
    <source>
        <dbReference type="SAM" id="MobiDB-lite"/>
    </source>
</evidence>
<feature type="compositionally biased region" description="Gly residues" evidence="1">
    <location>
        <begin position="58"/>
        <end position="68"/>
    </location>
</feature>
<dbReference type="EMBL" id="KJ749827">
    <property type="protein sequence ID" value="AID17690.1"/>
    <property type="molecule type" value="Genomic_DNA"/>
</dbReference>
<reference evidence="3" key="1">
    <citation type="submission" date="2014-04" db="EMBL/GenBank/DDBJ databases">
        <title>Complete genome sequence of Escherichia coli phage ECBP5.</title>
        <authorList>
            <person name="Lee J.S."/>
            <person name="Jang H.B."/>
            <person name="Kim K.S."/>
            <person name="Kim T.H."/>
            <person name="Park S.B."/>
            <person name="Nho S.W."/>
            <person name="Yu J.E."/>
            <person name="Yu J.E."/>
            <person name="Im S.P."/>
            <person name="Kim S.W."/>
            <person name="Jung T.S."/>
        </authorList>
    </citation>
    <scope>NUCLEOTIDE SEQUENCE [LARGE SCALE GENOMIC DNA]</scope>
</reference>
<dbReference type="Proteomes" id="UP000033808">
    <property type="component" value="Segment"/>
</dbReference>
<proteinExistence type="predicted"/>
<dbReference type="KEGG" id="vg:24620939"/>
<gene>
    <name evidence="2" type="ORF">ECBP5_0036</name>
</gene>
<evidence type="ECO:0000313" key="2">
    <source>
        <dbReference type="EMBL" id="AID17690.1"/>
    </source>
</evidence>
<sequence>MSMSKPKVPAYNPPAAKPERQVDVEPEDVQLGDAASQDPTKKGKRALMRPSGAMSGANAGGSGAGLAV</sequence>
<feature type="region of interest" description="Disordered" evidence="1">
    <location>
        <begin position="1"/>
        <end position="68"/>
    </location>
</feature>
<dbReference type="OrthoDB" id="41487at10239"/>
<accession>A0A0F6N5L7</accession>
<keyword evidence="3" id="KW-1185">Reference proteome</keyword>
<organism evidence="2 3">
    <name type="scientific">Escherichia phage ECBP5</name>
    <dbReference type="NCBI Taxonomy" id="1498172"/>
    <lineage>
        <taxon>Viruses</taxon>
        <taxon>Duplodnaviria</taxon>
        <taxon>Heunggongvirae</taxon>
        <taxon>Uroviricota</taxon>
        <taxon>Caudoviricetes</taxon>
        <taxon>Autographivirales</taxon>
        <taxon>Gajwadongvirus</taxon>
        <taxon>Gajwadongvirus ECBP5</taxon>
    </lineage>
</organism>
<dbReference type="RefSeq" id="YP_009146407.1">
    <property type="nucleotide sequence ID" value="NC_027330.1"/>
</dbReference>